<keyword evidence="4 7" id="KW-0378">Hydrolase</keyword>
<dbReference type="EC" id="3.1.3.-" evidence="7"/>
<keyword evidence="5 7" id="KW-0464">Manganese</keyword>
<evidence type="ECO:0000256" key="5">
    <source>
        <dbReference type="ARBA" id="ARBA00023211"/>
    </source>
</evidence>
<keyword evidence="3 7" id="KW-0479">Metal-binding</keyword>
<comment type="catalytic activity">
    <reaction evidence="6 7">
        <text>beta-D-fructose 6-phosphate = dihydroxyacetone + D-glyceraldehyde 3-phosphate</text>
        <dbReference type="Rhea" id="RHEA:28002"/>
        <dbReference type="ChEBI" id="CHEBI:16016"/>
        <dbReference type="ChEBI" id="CHEBI:57634"/>
        <dbReference type="ChEBI" id="CHEBI:59776"/>
    </reaction>
</comment>
<comment type="catalytic activity">
    <reaction evidence="1 7">
        <text>beta-D-fructose 1-phosphate + H2O = D-fructose + phosphate</text>
        <dbReference type="Rhea" id="RHEA:35603"/>
        <dbReference type="ChEBI" id="CHEBI:15377"/>
        <dbReference type="ChEBI" id="CHEBI:37721"/>
        <dbReference type="ChEBI" id="CHEBI:43474"/>
        <dbReference type="ChEBI" id="CHEBI:138881"/>
    </reaction>
</comment>
<reference evidence="9 10" key="1">
    <citation type="submission" date="2024-03" db="EMBL/GenBank/DDBJ databases">
        <title>Aureococcus anophagefferens CCMP1851 and Kratosvirus quantuckense: Draft genome of a second virus-susceptible host strain in the model system.</title>
        <authorList>
            <person name="Chase E."/>
            <person name="Truchon A.R."/>
            <person name="Schepens W."/>
            <person name="Wilhelm S.W."/>
        </authorList>
    </citation>
    <scope>NUCLEOTIDE SEQUENCE [LARGE SCALE GENOMIC DNA]</scope>
    <source>
        <strain evidence="9 10">CCMP1851</strain>
    </source>
</reference>
<evidence type="ECO:0000313" key="10">
    <source>
        <dbReference type="Proteomes" id="UP001363151"/>
    </source>
</evidence>
<dbReference type="InterPro" id="IPR036075">
    <property type="entry name" value="ARMT-1-like_metal-bd_sf"/>
</dbReference>
<evidence type="ECO:0000256" key="1">
    <source>
        <dbReference type="ARBA" id="ARBA00001326"/>
    </source>
</evidence>
<dbReference type="Gene3D" id="1.20.930.60">
    <property type="match status" value="1"/>
</dbReference>
<organism evidence="9 10">
    <name type="scientific">Aureococcus anophagefferens</name>
    <name type="common">Harmful bloom alga</name>
    <dbReference type="NCBI Taxonomy" id="44056"/>
    <lineage>
        <taxon>Eukaryota</taxon>
        <taxon>Sar</taxon>
        <taxon>Stramenopiles</taxon>
        <taxon>Ochrophyta</taxon>
        <taxon>Pelagophyceae</taxon>
        <taxon>Pelagomonadales</taxon>
        <taxon>Pelagomonadaceae</taxon>
        <taxon>Aureococcus</taxon>
    </lineage>
</organism>
<accession>A0ABR1FMT6</accession>
<evidence type="ECO:0000256" key="7">
    <source>
        <dbReference type="RuleBase" id="RU367030"/>
    </source>
</evidence>
<evidence type="ECO:0000256" key="3">
    <source>
        <dbReference type="ARBA" id="ARBA00022723"/>
    </source>
</evidence>
<proteinExistence type="inferred from homology"/>
<keyword evidence="10" id="KW-1185">Reference proteome</keyword>
<evidence type="ECO:0000259" key="8">
    <source>
        <dbReference type="Pfam" id="PF01937"/>
    </source>
</evidence>
<comment type="domain">
    <text evidence="7">Subfamily III proteins have a conserved RTxK motif about 40-50 residues from the C-terminus; the threonine may be replaced by serine or cysteine.</text>
</comment>
<protein>
    <recommendedName>
        <fullName evidence="7">Sugar phosphate phosphatase</fullName>
        <ecNumber evidence="7">3.1.3.-</ecNumber>
    </recommendedName>
</protein>
<dbReference type="Pfam" id="PF01937">
    <property type="entry name" value="ARMT1-like_dom"/>
    <property type="match status" value="1"/>
</dbReference>
<dbReference type="InterPro" id="IPR002791">
    <property type="entry name" value="ARMT1-like_metal-bd"/>
</dbReference>
<dbReference type="Gene3D" id="3.40.50.10880">
    <property type="entry name" value="Uncharacterised protein PF01937, DUF89, domain 3"/>
    <property type="match status" value="1"/>
</dbReference>
<evidence type="ECO:0000313" key="9">
    <source>
        <dbReference type="EMBL" id="KAK7233742.1"/>
    </source>
</evidence>
<dbReference type="SUPFAM" id="SSF111321">
    <property type="entry name" value="AF1104-like"/>
    <property type="match status" value="1"/>
</dbReference>
<comment type="similarity">
    <text evidence="2 7">Belongs to the damage-control phosphatase family. Sugar phosphate phosphatase III subfamily.</text>
</comment>
<dbReference type="EMBL" id="JBBJCI010000356">
    <property type="protein sequence ID" value="KAK7233742.1"/>
    <property type="molecule type" value="Genomic_DNA"/>
</dbReference>
<evidence type="ECO:0000256" key="2">
    <source>
        <dbReference type="ARBA" id="ARBA00009519"/>
    </source>
</evidence>
<dbReference type="InterPro" id="IPR039763">
    <property type="entry name" value="ARMT1"/>
</dbReference>
<evidence type="ECO:0000256" key="6">
    <source>
        <dbReference type="ARBA" id="ARBA00048809"/>
    </source>
</evidence>
<dbReference type="Proteomes" id="UP001363151">
    <property type="component" value="Unassembled WGS sequence"/>
</dbReference>
<comment type="caution">
    <text evidence="9">The sequence shown here is derived from an EMBL/GenBank/DDBJ whole genome shotgun (WGS) entry which is preliminary data.</text>
</comment>
<dbReference type="PANTHER" id="PTHR12260">
    <property type="entry name" value="DAMAGE-CONTROL PHOSPHATASE ARMT1"/>
    <property type="match status" value="1"/>
</dbReference>
<comment type="cofactor">
    <cofactor evidence="7">
        <name>Mn(2+)</name>
        <dbReference type="ChEBI" id="CHEBI:29035"/>
    </cofactor>
    <cofactor evidence="7">
        <name>Ni(2+)</name>
        <dbReference type="ChEBI" id="CHEBI:49786"/>
    </cofactor>
</comment>
<evidence type="ECO:0000256" key="4">
    <source>
        <dbReference type="ARBA" id="ARBA00022801"/>
    </source>
</evidence>
<name>A0ABR1FMT6_AURAN</name>
<gene>
    <name evidence="9" type="primary">HRT2</name>
    <name evidence="9" type="ORF">SO694_001010108</name>
</gene>
<feature type="domain" description="Damage-control phosphatase ARMT1-like metal-binding" evidence="8">
    <location>
        <begin position="68"/>
        <end position="397"/>
    </location>
</feature>
<sequence length="427" mass="45242">MKSSLTTVEPRFAPMPAPLRSDVPGTWAYDTMSRRVVEEILDRVVYGDNGDAPWFGAAKPALDALRAEILAAAPLAPLADDGGDDVEAWNALLAEAPGETWLSAPWLLSEFYLYRRVAAATAWFASANAPDVFDKSKAAGLASAGATLDALGERCAALLADPGSSALFLSIALWGNRMDLSLWPAGANVAASAEAFDGVLDASQKQLLADDTPAVLELLDQMRAKGGGVVDLVVDNAGFELCTDLLLAEHLVASGAAKTVRFRVKHHPTFVSDALEKDVDGHIASLASGSFPAAARVAEAWRERRASGAFACFAEPYWAMPYALWRMPSALRDELASTSDLIVVKGDANYRRARACALGDRPWPLDAPFAEVCSYAPAPLLCLRTLKAELGCGMAPEKTAAAAADDATWLTDGKWGVVHLAPKCAAE</sequence>
<dbReference type="PANTHER" id="PTHR12260:SF6">
    <property type="entry name" value="DAMAGE-CONTROL PHOSPHATASE ARMT1"/>
    <property type="match status" value="1"/>
</dbReference>
<comment type="function">
    <text evidence="7">Metal-dependent phosphatase that shows phosphatase activity against several substrates, including fructose-1-phosphate and fructose-6-phosphate. Its preference for fructose-1-phosphate, a strong glycating agent that causes DNA damage rather than a canonical yeast metabolite, suggests a damage-control function in hexose phosphate metabolism.</text>
</comment>